<protein>
    <recommendedName>
        <fullName evidence="3 9">Mediator of RNA polymerase II transcription subunit 13</fullName>
    </recommendedName>
</protein>
<dbReference type="Pfam" id="PF18296">
    <property type="entry name" value="MID_MedPIWI"/>
    <property type="match status" value="1"/>
</dbReference>
<comment type="similarity">
    <text evidence="2 9">Belongs to the Mediator complex subunit 13 family.</text>
</comment>
<accession>A0A660KMA9</accession>
<feature type="domain" description="Mediator complex subunit Med13 N-terminal" evidence="12">
    <location>
        <begin position="2"/>
        <end position="341"/>
    </location>
</feature>
<dbReference type="InterPro" id="IPR041285">
    <property type="entry name" value="MID_MedPIWI"/>
</dbReference>
<keyword evidence="15" id="KW-1185">Reference proteome</keyword>
<evidence type="ECO:0000256" key="5">
    <source>
        <dbReference type="ARBA" id="ARBA00023015"/>
    </source>
</evidence>
<evidence type="ECO:0000256" key="10">
    <source>
        <dbReference type="SAM" id="MobiDB-lite"/>
    </source>
</evidence>
<gene>
    <name evidence="14" type="ORF">FH972_009565</name>
</gene>
<evidence type="ECO:0000256" key="9">
    <source>
        <dbReference type="RuleBase" id="RU364134"/>
    </source>
</evidence>
<keyword evidence="8 9" id="KW-0539">Nucleus</keyword>
<comment type="subcellular location">
    <subcellularLocation>
        <location evidence="1 9">Nucleus</location>
    </subcellularLocation>
</comment>
<dbReference type="InterPro" id="IPR009401">
    <property type="entry name" value="Med13_C"/>
</dbReference>
<evidence type="ECO:0000256" key="6">
    <source>
        <dbReference type="ARBA" id="ARBA00023159"/>
    </source>
</evidence>
<evidence type="ECO:0000256" key="3">
    <source>
        <dbReference type="ARBA" id="ARBA00019618"/>
    </source>
</evidence>
<evidence type="ECO:0000256" key="7">
    <source>
        <dbReference type="ARBA" id="ARBA00023163"/>
    </source>
</evidence>
<dbReference type="GO" id="GO:0016592">
    <property type="term" value="C:mediator complex"/>
    <property type="evidence" value="ECO:0007669"/>
    <property type="project" value="InterPro"/>
</dbReference>
<evidence type="ECO:0000313" key="14">
    <source>
        <dbReference type="EMBL" id="KAE8036934.1"/>
    </source>
</evidence>
<feature type="compositionally biased region" description="Low complexity" evidence="10">
    <location>
        <begin position="1079"/>
        <end position="1088"/>
    </location>
</feature>
<comment type="function">
    <text evidence="9">Component of the Mediator complex, a coactivator involved in regulated transcription of nearly all RNA polymerase II-dependent genes. Mediator functions as a bridge to convey information from gene-specific regulatory proteins to the basal RNA polymerase II transcription machinery. Mediator is recruited to promoters by direct interactions with regulatory proteins and serves as a scaffold for the assembly of a functional preinitiation complex with RNA polymerase II and the general transcription factors.</text>
</comment>
<keyword evidence="7 9" id="KW-0804">Transcription</keyword>
<reference evidence="14 15" key="1">
    <citation type="submission" date="2019-06" db="EMBL/GenBank/DDBJ databases">
        <title>A chromosomal-level reference genome of Carpinus fangiana (Coryloideae, Betulaceae).</title>
        <authorList>
            <person name="Yang X."/>
            <person name="Wang Z."/>
            <person name="Zhang L."/>
            <person name="Hao G."/>
            <person name="Liu J."/>
            <person name="Yang Y."/>
        </authorList>
    </citation>
    <scope>NUCLEOTIDE SEQUENCE [LARGE SCALE GENOMIC DNA]</scope>
    <source>
        <strain evidence="14">Cfa_2016G</strain>
        <tissue evidence="14">Leaf</tissue>
    </source>
</reference>
<evidence type="ECO:0000259" key="13">
    <source>
        <dbReference type="Pfam" id="PF18296"/>
    </source>
</evidence>
<feature type="region of interest" description="Disordered" evidence="10">
    <location>
        <begin position="396"/>
        <end position="426"/>
    </location>
</feature>
<evidence type="ECO:0000256" key="2">
    <source>
        <dbReference type="ARBA" id="ARBA00009354"/>
    </source>
</evidence>
<feature type="compositionally biased region" description="Low complexity" evidence="10">
    <location>
        <begin position="398"/>
        <end position="416"/>
    </location>
</feature>
<evidence type="ECO:0000259" key="12">
    <source>
        <dbReference type="Pfam" id="PF11597"/>
    </source>
</evidence>
<dbReference type="Pfam" id="PF06333">
    <property type="entry name" value="Med13_C"/>
    <property type="match status" value="1"/>
</dbReference>
<dbReference type="Pfam" id="PF11597">
    <property type="entry name" value="Med13_N"/>
    <property type="match status" value="1"/>
</dbReference>
<comment type="subunit">
    <text evidence="9">Component of the Mediator complex.</text>
</comment>
<evidence type="ECO:0000256" key="1">
    <source>
        <dbReference type="ARBA" id="ARBA00004123"/>
    </source>
</evidence>
<dbReference type="InterPro" id="IPR051139">
    <property type="entry name" value="Mediator_complx_sub13"/>
</dbReference>
<evidence type="ECO:0000256" key="8">
    <source>
        <dbReference type="ARBA" id="ARBA00023242"/>
    </source>
</evidence>
<dbReference type="Proteomes" id="UP000327013">
    <property type="component" value="Chromosome 4"/>
</dbReference>
<feature type="region of interest" description="Disordered" evidence="10">
    <location>
        <begin position="1071"/>
        <end position="1107"/>
    </location>
</feature>
<dbReference type="EMBL" id="CM017324">
    <property type="protein sequence ID" value="KAE8036934.1"/>
    <property type="molecule type" value="Genomic_DNA"/>
</dbReference>
<keyword evidence="5 9" id="KW-0805">Transcription regulation</keyword>
<dbReference type="PANTHER" id="PTHR48249:SF3">
    <property type="entry name" value="MEDIATOR OF RNA POLYMERASE II TRANSCRIPTION SUBUNIT 13"/>
    <property type="match status" value="1"/>
</dbReference>
<proteinExistence type="inferred from homology"/>
<evidence type="ECO:0000313" key="15">
    <source>
        <dbReference type="Proteomes" id="UP000327013"/>
    </source>
</evidence>
<dbReference type="GO" id="GO:0045944">
    <property type="term" value="P:positive regulation of transcription by RNA polymerase II"/>
    <property type="evidence" value="ECO:0007669"/>
    <property type="project" value="TreeGrafter"/>
</dbReference>
<dbReference type="PANTHER" id="PTHR48249">
    <property type="entry name" value="MEDIATOR OF RNA POLYMERASE II TRANSCRIPTION SUBUNIT 13"/>
    <property type="match status" value="1"/>
</dbReference>
<dbReference type="OrthoDB" id="103819at2759"/>
<feature type="compositionally biased region" description="Basic and acidic residues" evidence="10">
    <location>
        <begin position="1093"/>
        <end position="1104"/>
    </location>
</feature>
<dbReference type="GO" id="GO:0003713">
    <property type="term" value="F:transcription coactivator activity"/>
    <property type="evidence" value="ECO:0007669"/>
    <property type="project" value="TreeGrafter"/>
</dbReference>
<sequence length="1987" mass="214871">MWTNVFKIGGLHQISWFQFLPHDADLNPLPDKSLKVEQKDTATWLVLSSHLQLQKEGFLSTWTNSFVGPWDPSQGLHNPDEKIKLWLFLPGRHSSVIETAQSAVSKLRVIASGIWLAPGDSEEVAAALSQALRNRIERSLIGLSYMRFGDVFSRYYPSQSEEILRRGQPAVEFIFAATEEAVFVHVIISAKHIRSLSSGDIERVLKRSSNNPGYRLPVIVSPHGIRGRLTGCCPGDLVKQVYFSSGNFKSSNGFIGLPYHVSQNSGYQMRGQNFYVEVTLGCPRSGSDNALQSNSDSMRNLAKNHVAESLAVGRGDQKGSRDQLPVYEKTFIYPAEAVLVPVLHTSFARSSLKRFWLQNWTGPSLPSSSFFMHCASNMDFVEGSWNEISGIHTKHGYNSSNNSNSSSISSISSSSSDSDHKMTAGASELDGDADSLACRQSGLSSNDQLENDCNKLGSKRSRAGMAESFGQVGTATNSLVQDAYKSDFSSMEVDNSAITVAANEQIGSDWDWDDDDRGNVMDIQALLSEFGDFGDFFENDALPFGEPPGTAESQALIFSAPDGGDVRCSPVGMTDISDQMLLPVGFSSFDSFDPPPPVAQEECLSKNQEVTNSSLSSDLVNHTPAYSTCEFDHIIKAEALMTFATEYGAVDTPTSEFSSSIFRSPYFPKSRKVESSNSSPNSYIYGATPPFSPCFDGSDEKTSMTLNSKPCPGRNDATAVIHSKKYYTHVESGKEQHEKRSFAGNNSIATSEGVAPSPFSNLNSTNAVKSSVRKFTEGNLELAHFLLSMKTVLATEVECLMFQASMCRIRHTLLSSSSLMPIGLSRSSVSTVLNQLPSEQSTMTDNISGKYEVKKKESIPVRIAGDIDGVLDGHLNAPVGVWRSVGVPKVPKPSNSPNMEVSPSLPHNTFNEEGILSFGQMQPLQELLDGMALLVQQATSSVDLTLDGDCGDGPYGWLALQEQWKRGFSCGPFMVHAGCGGTLASCHSLDIAGVELVDPLSADVHASSVISLLQSDIKTALKSAFGNLDGPLSVTDWCKGRNQSGDAGSAGDGFSAESSISECRESSNTVTLSVGEPMSPSQSSAVSSGMDGAKADETCQRRSNQEIFSSESEQQLCTRLRPTLFVLPLPAILVGYQDDWLKTSASSLQLWEKAPLEPYALQKPITYNVICPDIDPLTSAAADFFQQLGTVYETCKLGSHSPQSLGNQMEIDSGKWSSSGFVLLDCPQSMKMESSNASLVGSISDYFLSLSNGWDLMSYLKTLSKVLKGLKLGPFLSTNPKEGSSGPCMVLYVVCPFPEPIAVLQTVVESSVAVGSVILQSDRERRSILHSQVGKALSCSAAVDEATMSNVLVLSGFNIPKLVLHIVTVDAIFRVTSPPLNELVILKETAFTVYNKARRISRGSSNDIIQSSSLSSRSSSVLTQMSPISGMWKDCVGPRITGHSLPREGEIDASLRSGAWDNSWQTTRTGGLSCEPTRPGDYNLPDEIRYLFEPLFILAEPGSVEHGVSPAISGNILSESSKPLSDDSGGAFMQGASSAGGGDAGSCSQLDGSETDAFGSSHPKSFPSLHCCYGWTEDWRWLVCIWTDSRGELLDSHVFPFGGISSRQDTKGLQCLFVQVLQQGCQILQACSSSDNGSTKPRDFVITRIGSFFELEYLEWQKAINSVGGSEVKKWPLQLRRSVRDGIPASSNGTSLQQQEMGLIQERGLPSSPSPLYSPHTKASGYIKGGLGQPAARKQLIGAHTVVDSSRGLLQWVQSISFVAISVDHSLQLVFQADSLSPGGTQGGSVMGPSGYLEGFTPVKSLGSMSASYLLIPSPSMRFLPATPLQLPTCLTAESPPLAHLLHSKGSAIPLSTGFVVSKAVPSMRKDCRSSMKEEWPSVLSVSLIDYYGGTSIIQDKIVRGVNKQGGRSLSSEAKDFEIETHLVLESVAAELHALSWMTVSPAYLERRTALPFHCDMVLRLRRLLHFADKDLSRQLEKSLCVG</sequence>
<organism evidence="14 15">
    <name type="scientific">Carpinus fangiana</name>
    <dbReference type="NCBI Taxonomy" id="176857"/>
    <lineage>
        <taxon>Eukaryota</taxon>
        <taxon>Viridiplantae</taxon>
        <taxon>Streptophyta</taxon>
        <taxon>Embryophyta</taxon>
        <taxon>Tracheophyta</taxon>
        <taxon>Spermatophyta</taxon>
        <taxon>Magnoliopsida</taxon>
        <taxon>eudicotyledons</taxon>
        <taxon>Gunneridae</taxon>
        <taxon>Pentapetalae</taxon>
        <taxon>rosids</taxon>
        <taxon>fabids</taxon>
        <taxon>Fagales</taxon>
        <taxon>Betulaceae</taxon>
        <taxon>Carpinus</taxon>
    </lineage>
</organism>
<evidence type="ECO:0000259" key="11">
    <source>
        <dbReference type="Pfam" id="PF06333"/>
    </source>
</evidence>
<keyword evidence="4 9" id="KW-0678">Repressor</keyword>
<name>A0A660KMA9_9ROSI</name>
<dbReference type="InterPro" id="IPR021643">
    <property type="entry name" value="Mediator_Med13_N"/>
</dbReference>
<evidence type="ECO:0000256" key="4">
    <source>
        <dbReference type="ARBA" id="ARBA00022491"/>
    </source>
</evidence>
<feature type="domain" description="MID" evidence="13">
    <location>
        <begin position="1163"/>
        <end position="1399"/>
    </location>
</feature>
<feature type="domain" description="Mediator complex subunit Med13 C-terminal" evidence="11">
    <location>
        <begin position="1567"/>
        <end position="1962"/>
    </location>
</feature>
<keyword evidence="6 9" id="KW-0010">Activator</keyword>